<dbReference type="InterPro" id="IPR005467">
    <property type="entry name" value="His_kinase_dom"/>
</dbReference>
<evidence type="ECO:0000256" key="7">
    <source>
        <dbReference type="ARBA" id="ARBA00023136"/>
    </source>
</evidence>
<dbReference type="SMART" id="SM00387">
    <property type="entry name" value="HATPase_c"/>
    <property type="match status" value="1"/>
</dbReference>
<dbReference type="Gene3D" id="2.10.70.100">
    <property type="match status" value="1"/>
</dbReference>
<dbReference type="PROSITE" id="PS50112">
    <property type="entry name" value="PAS"/>
    <property type="match status" value="1"/>
</dbReference>
<dbReference type="Pfam" id="PF02518">
    <property type="entry name" value="HATPase_c"/>
    <property type="match status" value="1"/>
</dbReference>
<dbReference type="RefSeq" id="WP_190836628.1">
    <property type="nucleotide sequence ID" value="NZ_CAWPPI010000110.1"/>
</dbReference>
<dbReference type="Pfam" id="PF08447">
    <property type="entry name" value="PAS_3"/>
    <property type="match status" value="1"/>
</dbReference>
<dbReference type="PANTHER" id="PTHR42878:SF15">
    <property type="entry name" value="BACTERIOPHYTOCHROME"/>
    <property type="match status" value="1"/>
</dbReference>
<feature type="domain" description="PAS" evidence="12">
    <location>
        <begin position="100"/>
        <end position="171"/>
    </location>
</feature>
<evidence type="ECO:0000256" key="3">
    <source>
        <dbReference type="ARBA" id="ARBA00022553"/>
    </source>
</evidence>
<evidence type="ECO:0000313" key="14">
    <source>
        <dbReference type="EMBL" id="MBD2777572.1"/>
    </source>
</evidence>
<dbReference type="Gene3D" id="3.30.450.20">
    <property type="entry name" value="PAS domain"/>
    <property type="match status" value="1"/>
</dbReference>
<dbReference type="InterPro" id="IPR000700">
    <property type="entry name" value="PAS-assoc_C"/>
</dbReference>
<dbReference type="InterPro" id="IPR013655">
    <property type="entry name" value="PAS_fold_3"/>
</dbReference>
<feature type="coiled-coil region" evidence="9">
    <location>
        <begin position="69"/>
        <end position="103"/>
    </location>
</feature>
<keyword evidence="7 10" id="KW-0472">Membrane</keyword>
<dbReference type="InterPro" id="IPR050351">
    <property type="entry name" value="BphY/WalK/GraS-like"/>
</dbReference>
<feature type="domain" description="Histidine kinase" evidence="11">
    <location>
        <begin position="256"/>
        <end position="471"/>
    </location>
</feature>
<evidence type="ECO:0000259" key="13">
    <source>
        <dbReference type="PROSITE" id="PS50113"/>
    </source>
</evidence>
<evidence type="ECO:0000256" key="10">
    <source>
        <dbReference type="SAM" id="Phobius"/>
    </source>
</evidence>
<keyword evidence="6" id="KW-0902">Two-component regulatory system</keyword>
<proteinExistence type="predicted"/>
<dbReference type="InterPro" id="IPR001610">
    <property type="entry name" value="PAC"/>
</dbReference>
<dbReference type="SMART" id="SM00388">
    <property type="entry name" value="HisKA"/>
    <property type="match status" value="1"/>
</dbReference>
<evidence type="ECO:0000313" key="15">
    <source>
        <dbReference type="Proteomes" id="UP000629098"/>
    </source>
</evidence>
<dbReference type="GO" id="GO:0007234">
    <property type="term" value="P:osmosensory signaling via phosphorelay pathway"/>
    <property type="evidence" value="ECO:0007669"/>
    <property type="project" value="TreeGrafter"/>
</dbReference>
<dbReference type="GO" id="GO:0000156">
    <property type="term" value="F:phosphorelay response regulator activity"/>
    <property type="evidence" value="ECO:0007669"/>
    <property type="project" value="TreeGrafter"/>
</dbReference>
<dbReference type="InterPro" id="IPR036890">
    <property type="entry name" value="HATPase_C_sf"/>
</dbReference>
<evidence type="ECO:0000256" key="9">
    <source>
        <dbReference type="SAM" id="Coils"/>
    </source>
</evidence>
<dbReference type="EC" id="2.7.13.3" evidence="2"/>
<dbReference type="InterPro" id="IPR003661">
    <property type="entry name" value="HisK_dim/P_dom"/>
</dbReference>
<dbReference type="SUPFAM" id="SSF47384">
    <property type="entry name" value="Homodimeric domain of signal transducing histidine kinase"/>
    <property type="match status" value="1"/>
</dbReference>
<dbReference type="GO" id="GO:0016020">
    <property type="term" value="C:membrane"/>
    <property type="evidence" value="ECO:0007669"/>
    <property type="project" value="UniProtKB-SubCell"/>
</dbReference>
<dbReference type="InterPro" id="IPR004358">
    <property type="entry name" value="Sig_transdc_His_kin-like_C"/>
</dbReference>
<feature type="domain" description="PAC" evidence="13">
    <location>
        <begin position="174"/>
        <end position="227"/>
    </location>
</feature>
<dbReference type="SUPFAM" id="SSF55785">
    <property type="entry name" value="PYP-like sensor domain (PAS domain)"/>
    <property type="match status" value="1"/>
</dbReference>
<dbReference type="GO" id="GO:0030295">
    <property type="term" value="F:protein kinase activator activity"/>
    <property type="evidence" value="ECO:0007669"/>
    <property type="project" value="TreeGrafter"/>
</dbReference>
<feature type="transmembrane region" description="Helical" evidence="10">
    <location>
        <begin position="12"/>
        <end position="33"/>
    </location>
</feature>
<comment type="function">
    <text evidence="8">Photoreceptor which exists in two forms that are reversibly interconvertible by light: the R form that absorbs maximally in the red region of the spectrum and the FR form that absorbs maximally in the far-red region.</text>
</comment>
<feature type="transmembrane region" description="Helical" evidence="10">
    <location>
        <begin position="45"/>
        <end position="66"/>
    </location>
</feature>
<keyword evidence="5" id="KW-0418">Kinase</keyword>
<dbReference type="CDD" id="cd00130">
    <property type="entry name" value="PAS"/>
    <property type="match status" value="1"/>
</dbReference>
<dbReference type="InterPro" id="IPR003594">
    <property type="entry name" value="HATPase_dom"/>
</dbReference>
<dbReference type="PROSITE" id="PS50109">
    <property type="entry name" value="HIS_KIN"/>
    <property type="match status" value="1"/>
</dbReference>
<comment type="caution">
    <text evidence="14">The sequence shown here is derived from an EMBL/GenBank/DDBJ whole genome shotgun (WGS) entry which is preliminary data.</text>
</comment>
<dbReference type="CDD" id="cd00082">
    <property type="entry name" value="HisKA"/>
    <property type="match status" value="1"/>
</dbReference>
<keyword evidence="10" id="KW-1133">Transmembrane helix</keyword>
<evidence type="ECO:0000256" key="1">
    <source>
        <dbReference type="ARBA" id="ARBA00000085"/>
    </source>
</evidence>
<evidence type="ECO:0000256" key="8">
    <source>
        <dbReference type="ARBA" id="ARBA00055745"/>
    </source>
</evidence>
<keyword evidence="10" id="KW-0812">Transmembrane</keyword>
<accession>A0A8J7BZF8</accession>
<evidence type="ECO:0000259" key="11">
    <source>
        <dbReference type="PROSITE" id="PS50109"/>
    </source>
</evidence>
<keyword evidence="15" id="KW-1185">Reference proteome</keyword>
<dbReference type="SUPFAM" id="SSF55874">
    <property type="entry name" value="ATPase domain of HSP90 chaperone/DNA topoisomerase II/histidine kinase"/>
    <property type="match status" value="1"/>
</dbReference>
<protein>
    <recommendedName>
        <fullName evidence="2">histidine kinase</fullName>
        <ecNumber evidence="2">2.7.13.3</ecNumber>
    </recommendedName>
</protein>
<dbReference type="PANTHER" id="PTHR42878">
    <property type="entry name" value="TWO-COMPONENT HISTIDINE KINASE"/>
    <property type="match status" value="1"/>
</dbReference>
<sequence length="477" mass="54438">MQTITSDLRGSTIARRLMPSAIVLPLILGWLILKGLQANYYEAAFGISLLVVCLCVIFMILIWQSARYANKVDRDRQCAEQKLQQVEQTLRQQTEALRISQERMDFVIQGAELGVWFVNLPFDKLMWNDQCKAHFGLPPDAEVDINLFYQMLHPDDREPTLRAVEYSIANGVSYDVDYRVIGSDGQMGRWIRAIGKAFYDASGKPTRFDGITIDITERKRAEEQIRQLNETLEERVKQRTAELEAANKELESFSYSVSHDLRAPLRHIAGFVDLLQKRLSSKVLDETSRRYLNIITDTSKQAGKLIDDLLAFSRMGRTSMRYTTINMNQLVQEIKHDLEPETKKRLVNWHITQLPTVQGDVAMLRLALRNLLDNAIKYTRNCPTAEITVGSTSSNEEVVFFVRDNGIGFDMRYVHKLFGVFQRLHTDSQFEGTGVGLANVQRIIHRHGGRVWAEAQIEIGATFYFALPRGTGLESGE</sequence>
<gene>
    <name evidence="14" type="ORF">ICL16_37400</name>
</gene>
<dbReference type="AlphaFoldDB" id="A0A8J7BZF8"/>
<dbReference type="NCBIfam" id="TIGR00229">
    <property type="entry name" value="sensory_box"/>
    <property type="match status" value="1"/>
</dbReference>
<dbReference type="SMART" id="SM00086">
    <property type="entry name" value="PAC"/>
    <property type="match status" value="1"/>
</dbReference>
<dbReference type="Proteomes" id="UP000629098">
    <property type="component" value="Unassembled WGS sequence"/>
</dbReference>
<dbReference type="InterPro" id="IPR035965">
    <property type="entry name" value="PAS-like_dom_sf"/>
</dbReference>
<dbReference type="Gene3D" id="1.10.287.130">
    <property type="match status" value="1"/>
</dbReference>
<dbReference type="PROSITE" id="PS50113">
    <property type="entry name" value="PAC"/>
    <property type="match status" value="1"/>
</dbReference>
<keyword evidence="9" id="KW-0175">Coiled coil</keyword>
<dbReference type="InterPro" id="IPR036097">
    <property type="entry name" value="HisK_dim/P_sf"/>
</dbReference>
<name>A0A8J7BZF8_9CYAN</name>
<dbReference type="InterPro" id="IPR000014">
    <property type="entry name" value="PAS"/>
</dbReference>
<evidence type="ECO:0000259" key="12">
    <source>
        <dbReference type="PROSITE" id="PS50112"/>
    </source>
</evidence>
<evidence type="ECO:0000256" key="6">
    <source>
        <dbReference type="ARBA" id="ARBA00023012"/>
    </source>
</evidence>
<feature type="coiled-coil region" evidence="9">
    <location>
        <begin position="211"/>
        <end position="249"/>
    </location>
</feature>
<dbReference type="PRINTS" id="PR00344">
    <property type="entry name" value="BCTRLSENSOR"/>
</dbReference>
<dbReference type="Gene3D" id="3.30.565.10">
    <property type="entry name" value="Histidine kinase-like ATPase, C-terminal domain"/>
    <property type="match status" value="1"/>
</dbReference>
<dbReference type="SMART" id="SM00091">
    <property type="entry name" value="PAS"/>
    <property type="match status" value="1"/>
</dbReference>
<dbReference type="GO" id="GO:0000155">
    <property type="term" value="F:phosphorelay sensor kinase activity"/>
    <property type="evidence" value="ECO:0007669"/>
    <property type="project" value="InterPro"/>
</dbReference>
<organism evidence="14 15">
    <name type="scientific">Iningainema tapete BLCC-T55</name>
    <dbReference type="NCBI Taxonomy" id="2748662"/>
    <lineage>
        <taxon>Bacteria</taxon>
        <taxon>Bacillati</taxon>
        <taxon>Cyanobacteriota</taxon>
        <taxon>Cyanophyceae</taxon>
        <taxon>Nostocales</taxon>
        <taxon>Scytonemataceae</taxon>
        <taxon>Iningainema tapete</taxon>
    </lineage>
</organism>
<comment type="catalytic activity">
    <reaction evidence="1">
        <text>ATP + protein L-histidine = ADP + protein N-phospho-L-histidine.</text>
        <dbReference type="EC" id="2.7.13.3"/>
    </reaction>
</comment>
<keyword evidence="4" id="KW-0808">Transferase</keyword>
<evidence type="ECO:0000256" key="4">
    <source>
        <dbReference type="ARBA" id="ARBA00022679"/>
    </source>
</evidence>
<dbReference type="EMBL" id="JACXAE010000110">
    <property type="protein sequence ID" value="MBD2777572.1"/>
    <property type="molecule type" value="Genomic_DNA"/>
</dbReference>
<dbReference type="FunFam" id="3.30.565.10:FF:000006">
    <property type="entry name" value="Sensor histidine kinase WalK"/>
    <property type="match status" value="1"/>
</dbReference>
<dbReference type="FunFam" id="1.10.287.130:FF:000070">
    <property type="entry name" value="Histidine kinase sensor protein"/>
    <property type="match status" value="1"/>
</dbReference>
<keyword evidence="3" id="KW-0597">Phosphoprotein</keyword>
<dbReference type="Pfam" id="PF00512">
    <property type="entry name" value="HisKA"/>
    <property type="match status" value="1"/>
</dbReference>
<evidence type="ECO:0000256" key="2">
    <source>
        <dbReference type="ARBA" id="ARBA00012438"/>
    </source>
</evidence>
<reference evidence="14" key="1">
    <citation type="submission" date="2020-09" db="EMBL/GenBank/DDBJ databases">
        <title>Iningainema tapete sp. nov. (Scytonemataceae, Cyanobacteria) from greenhouses in central Florida (USA) produces two types of nodularin with biosynthetic potential for microcystin-LR and anabaenopeptins.</title>
        <authorList>
            <person name="Berthold D.E."/>
            <person name="Lefler F.W."/>
            <person name="Huang I.-S."/>
            <person name="Abdulla H."/>
            <person name="Zimba P.V."/>
            <person name="Laughinghouse H.D. IV."/>
        </authorList>
    </citation>
    <scope>NUCLEOTIDE SEQUENCE</scope>
    <source>
        <strain evidence="14">BLCCT55</strain>
    </source>
</reference>
<evidence type="ECO:0000256" key="5">
    <source>
        <dbReference type="ARBA" id="ARBA00022777"/>
    </source>
</evidence>